<dbReference type="Pfam" id="PF00151">
    <property type="entry name" value="Lipase"/>
    <property type="match status" value="1"/>
</dbReference>
<evidence type="ECO:0000256" key="10">
    <source>
        <dbReference type="ARBA" id="ARBA00023369"/>
    </source>
</evidence>
<dbReference type="Gene3D" id="3.40.50.1820">
    <property type="entry name" value="alpha/beta hydrolase"/>
    <property type="match status" value="1"/>
</dbReference>
<feature type="chain" id="PRO_5034347559" description="Triacylglycerol lipase" evidence="12">
    <location>
        <begin position="18"/>
        <end position="115"/>
    </location>
</feature>
<dbReference type="Proteomes" id="UP000694424">
    <property type="component" value="Unplaced"/>
</dbReference>
<dbReference type="Ensembl" id="ENSAOWT00000002390.1">
    <property type="protein sequence ID" value="ENSAOWP00000002089.1"/>
    <property type="gene ID" value="ENSAOWG00000001470.1"/>
</dbReference>
<dbReference type="GO" id="GO:0016042">
    <property type="term" value="P:lipid catabolic process"/>
    <property type="evidence" value="ECO:0007669"/>
    <property type="project" value="UniProtKB-KW"/>
</dbReference>
<dbReference type="InterPro" id="IPR002331">
    <property type="entry name" value="Lipase_panc"/>
</dbReference>
<evidence type="ECO:0000259" key="13">
    <source>
        <dbReference type="Pfam" id="PF00151"/>
    </source>
</evidence>
<evidence type="ECO:0000256" key="2">
    <source>
        <dbReference type="ARBA" id="ARBA00005189"/>
    </source>
</evidence>
<accession>A0A8B9P697</accession>
<dbReference type="PANTHER" id="PTHR11610:SF165">
    <property type="entry name" value="PANCREATIC LIPASE-RELATED PROTEIN 2"/>
    <property type="match status" value="1"/>
</dbReference>
<comment type="similarity">
    <text evidence="3 11">Belongs to the AB hydrolase superfamily. Lipase family.</text>
</comment>
<dbReference type="InterPro" id="IPR013818">
    <property type="entry name" value="Lipase"/>
</dbReference>
<dbReference type="PANTHER" id="PTHR11610">
    <property type="entry name" value="LIPASE"/>
    <property type="match status" value="1"/>
</dbReference>
<comment type="pathway">
    <text evidence="2">Lipid metabolism.</text>
</comment>
<dbReference type="InterPro" id="IPR029058">
    <property type="entry name" value="AB_hydrolase_fold"/>
</dbReference>
<evidence type="ECO:0000313" key="15">
    <source>
        <dbReference type="Proteomes" id="UP000694424"/>
    </source>
</evidence>
<evidence type="ECO:0000256" key="1">
    <source>
        <dbReference type="ARBA" id="ARBA00004613"/>
    </source>
</evidence>
<dbReference type="GO" id="GO:0005615">
    <property type="term" value="C:extracellular space"/>
    <property type="evidence" value="ECO:0007669"/>
    <property type="project" value="TreeGrafter"/>
</dbReference>
<keyword evidence="7 12" id="KW-0442">Lipid degradation</keyword>
<dbReference type="GO" id="GO:0004465">
    <property type="term" value="F:lipoprotein lipase activity"/>
    <property type="evidence" value="ECO:0007669"/>
    <property type="project" value="TreeGrafter"/>
</dbReference>
<keyword evidence="9 12" id="KW-1015">Disulfide bond</keyword>
<evidence type="ECO:0000256" key="4">
    <source>
        <dbReference type="ARBA" id="ARBA00013279"/>
    </source>
</evidence>
<organism evidence="14 15">
    <name type="scientific">Apteryx owenii</name>
    <name type="common">Little spotted kiwi</name>
    <dbReference type="NCBI Taxonomy" id="8824"/>
    <lineage>
        <taxon>Eukaryota</taxon>
        <taxon>Metazoa</taxon>
        <taxon>Chordata</taxon>
        <taxon>Craniata</taxon>
        <taxon>Vertebrata</taxon>
        <taxon>Euteleostomi</taxon>
        <taxon>Archelosauria</taxon>
        <taxon>Archosauria</taxon>
        <taxon>Dinosauria</taxon>
        <taxon>Saurischia</taxon>
        <taxon>Theropoda</taxon>
        <taxon>Coelurosauria</taxon>
        <taxon>Aves</taxon>
        <taxon>Palaeognathae</taxon>
        <taxon>Apterygiformes</taxon>
        <taxon>Apterygidae</taxon>
        <taxon>Apteryx</taxon>
    </lineage>
</organism>
<keyword evidence="15" id="KW-1185">Reference proteome</keyword>
<keyword evidence="6" id="KW-0378">Hydrolase</keyword>
<feature type="domain" description="Lipase" evidence="13">
    <location>
        <begin position="18"/>
        <end position="109"/>
    </location>
</feature>
<proteinExistence type="inferred from homology"/>
<dbReference type="AlphaFoldDB" id="A0A8B9P697"/>
<sequence>MLGIWILALFLVSTARGKEVCYERLGCFSDDIPWSGTVERPVYKLPWNPEKIDTRFLLYTRENPDNFQISAIDASTIEQSNFNASRITRFITHGFIDKGEENWLSDMCKPGAVPR</sequence>
<name>A0A8B9P697_APTOW</name>
<evidence type="ECO:0000256" key="3">
    <source>
        <dbReference type="ARBA" id="ARBA00010701"/>
    </source>
</evidence>
<feature type="signal peptide" evidence="12">
    <location>
        <begin position="1"/>
        <end position="17"/>
    </location>
</feature>
<evidence type="ECO:0000256" key="8">
    <source>
        <dbReference type="ARBA" id="ARBA00023098"/>
    </source>
</evidence>
<dbReference type="PRINTS" id="PR00821">
    <property type="entry name" value="TAGLIPASE"/>
</dbReference>
<evidence type="ECO:0000256" key="6">
    <source>
        <dbReference type="ARBA" id="ARBA00022801"/>
    </source>
</evidence>
<dbReference type="EC" id="3.1.1.3" evidence="4 12"/>
<reference evidence="14" key="2">
    <citation type="submission" date="2025-09" db="UniProtKB">
        <authorList>
            <consortium name="Ensembl"/>
        </authorList>
    </citation>
    <scope>IDENTIFICATION</scope>
</reference>
<dbReference type="InterPro" id="IPR000734">
    <property type="entry name" value="TAG_lipase"/>
</dbReference>
<evidence type="ECO:0000256" key="11">
    <source>
        <dbReference type="RuleBase" id="RU004262"/>
    </source>
</evidence>
<dbReference type="PRINTS" id="PR00823">
    <property type="entry name" value="PANCLIPASE"/>
</dbReference>
<comment type="catalytic activity">
    <reaction evidence="10">
        <text>a triacylglycerol + H2O = a diacylglycerol + a fatty acid + H(+)</text>
        <dbReference type="Rhea" id="RHEA:12044"/>
        <dbReference type="ChEBI" id="CHEBI:15377"/>
        <dbReference type="ChEBI" id="CHEBI:15378"/>
        <dbReference type="ChEBI" id="CHEBI:17855"/>
        <dbReference type="ChEBI" id="CHEBI:18035"/>
        <dbReference type="ChEBI" id="CHEBI:28868"/>
        <dbReference type="EC" id="3.1.1.3"/>
    </reaction>
    <physiologicalReaction direction="left-to-right" evidence="10">
        <dbReference type="Rhea" id="RHEA:12045"/>
    </physiologicalReaction>
</comment>
<keyword evidence="5 12" id="KW-0964">Secreted</keyword>
<evidence type="ECO:0000256" key="9">
    <source>
        <dbReference type="ARBA" id="ARBA00023157"/>
    </source>
</evidence>
<comment type="subcellular location">
    <subcellularLocation>
        <location evidence="1 12">Secreted</location>
    </subcellularLocation>
</comment>
<evidence type="ECO:0000313" key="14">
    <source>
        <dbReference type="Ensembl" id="ENSAOWP00000002089.1"/>
    </source>
</evidence>
<keyword evidence="8 12" id="KW-0443">Lipid metabolism</keyword>
<evidence type="ECO:0000256" key="7">
    <source>
        <dbReference type="ARBA" id="ARBA00022963"/>
    </source>
</evidence>
<dbReference type="SUPFAM" id="SSF53474">
    <property type="entry name" value="alpha/beta-Hydrolases"/>
    <property type="match status" value="1"/>
</dbReference>
<keyword evidence="12" id="KW-0732">Signal</keyword>
<reference evidence="14" key="1">
    <citation type="submission" date="2025-08" db="UniProtKB">
        <authorList>
            <consortium name="Ensembl"/>
        </authorList>
    </citation>
    <scope>IDENTIFICATION</scope>
</reference>
<evidence type="ECO:0000256" key="5">
    <source>
        <dbReference type="ARBA" id="ARBA00022525"/>
    </source>
</evidence>
<evidence type="ECO:0000256" key="12">
    <source>
        <dbReference type="RuleBase" id="RU362046"/>
    </source>
</evidence>
<protein>
    <recommendedName>
        <fullName evidence="4 12">Triacylglycerol lipase</fullName>
        <ecNumber evidence="4 12">3.1.1.3</ecNumber>
    </recommendedName>
    <alternativeName>
        <fullName evidence="12">Pancreatic lipase</fullName>
    </alternativeName>
</protein>